<dbReference type="InterPro" id="IPR017884">
    <property type="entry name" value="SANT_dom"/>
</dbReference>
<dbReference type="GO" id="GO:0003677">
    <property type="term" value="F:DNA binding"/>
    <property type="evidence" value="ECO:0007669"/>
    <property type="project" value="UniProtKB-KW"/>
</dbReference>
<dbReference type="InterPro" id="IPR009057">
    <property type="entry name" value="Homeodomain-like_sf"/>
</dbReference>
<keyword evidence="5" id="KW-0539">Nucleus</keyword>
<feature type="region of interest" description="Disordered" evidence="7">
    <location>
        <begin position="1413"/>
        <end position="1458"/>
    </location>
</feature>
<evidence type="ECO:0000256" key="4">
    <source>
        <dbReference type="ARBA" id="ARBA00023125"/>
    </source>
</evidence>
<dbReference type="Pfam" id="PF00249">
    <property type="entry name" value="Myb_DNA-binding"/>
    <property type="match status" value="2"/>
</dbReference>
<dbReference type="CDD" id="cd00167">
    <property type="entry name" value="SANT"/>
    <property type="match status" value="1"/>
</dbReference>
<evidence type="ECO:0000313" key="10">
    <source>
        <dbReference type="EMBL" id="ONK62524.1"/>
    </source>
</evidence>
<evidence type="ECO:0000256" key="7">
    <source>
        <dbReference type="SAM" id="MobiDB-lite"/>
    </source>
</evidence>
<feature type="region of interest" description="Disordered" evidence="7">
    <location>
        <begin position="1162"/>
        <end position="1192"/>
    </location>
</feature>
<dbReference type="GO" id="GO:0005634">
    <property type="term" value="C:nucleus"/>
    <property type="evidence" value="ECO:0007669"/>
    <property type="project" value="UniProtKB-ARBA"/>
</dbReference>
<dbReference type="PANTHER" id="PTHR47340">
    <property type="entry name" value="DUPLICATED HOMEODOMAIN-LIKE SUPERFAMILY PROTEIN"/>
    <property type="match status" value="1"/>
</dbReference>
<evidence type="ECO:0000256" key="3">
    <source>
        <dbReference type="ARBA" id="ARBA00022833"/>
    </source>
</evidence>
<protein>
    <recommendedName>
        <fullName evidence="9">SANT domain-containing protein</fullName>
    </recommendedName>
</protein>
<name>A0A5P1E9M7_ASPOF</name>
<feature type="coiled-coil region" evidence="6">
    <location>
        <begin position="416"/>
        <end position="443"/>
    </location>
</feature>
<dbReference type="Gramene" id="ONK62524">
    <property type="protein sequence ID" value="ONK62524"/>
    <property type="gene ID" value="A4U43_C07F4980"/>
</dbReference>
<dbReference type="Gene3D" id="1.10.10.60">
    <property type="entry name" value="Homeodomain-like"/>
    <property type="match status" value="1"/>
</dbReference>
<gene>
    <name evidence="10" type="ORF">A4U43_C07F4980</name>
</gene>
<evidence type="ECO:0000256" key="5">
    <source>
        <dbReference type="ARBA" id="ARBA00023242"/>
    </source>
</evidence>
<dbReference type="Gene3D" id="1.20.58.1880">
    <property type="match status" value="1"/>
</dbReference>
<dbReference type="Proteomes" id="UP000243459">
    <property type="component" value="Chromosome 7"/>
</dbReference>
<feature type="compositionally biased region" description="Polar residues" evidence="7">
    <location>
        <begin position="1438"/>
        <end position="1448"/>
    </location>
</feature>
<feature type="compositionally biased region" description="Low complexity" evidence="7">
    <location>
        <begin position="135"/>
        <end position="146"/>
    </location>
</feature>
<feature type="compositionally biased region" description="Basic and acidic residues" evidence="7">
    <location>
        <begin position="188"/>
        <end position="213"/>
    </location>
</feature>
<dbReference type="PROSITE" id="PS51293">
    <property type="entry name" value="SANT"/>
    <property type="match status" value="2"/>
</dbReference>
<feature type="transmembrane region" description="Helical" evidence="8">
    <location>
        <begin position="29"/>
        <end position="51"/>
    </location>
</feature>
<dbReference type="EMBL" id="CM007387">
    <property type="protein sequence ID" value="ONK62524.1"/>
    <property type="molecule type" value="Genomic_DNA"/>
</dbReference>
<evidence type="ECO:0000256" key="2">
    <source>
        <dbReference type="ARBA" id="ARBA00022771"/>
    </source>
</evidence>
<feature type="compositionally biased region" description="Basic and acidic residues" evidence="7">
    <location>
        <begin position="1162"/>
        <end position="1178"/>
    </location>
</feature>
<organism evidence="10 11">
    <name type="scientific">Asparagus officinalis</name>
    <name type="common">Garden asparagus</name>
    <dbReference type="NCBI Taxonomy" id="4686"/>
    <lineage>
        <taxon>Eukaryota</taxon>
        <taxon>Viridiplantae</taxon>
        <taxon>Streptophyta</taxon>
        <taxon>Embryophyta</taxon>
        <taxon>Tracheophyta</taxon>
        <taxon>Spermatophyta</taxon>
        <taxon>Magnoliopsida</taxon>
        <taxon>Liliopsida</taxon>
        <taxon>Asparagales</taxon>
        <taxon>Asparagaceae</taxon>
        <taxon>Asparagoideae</taxon>
        <taxon>Asparagus</taxon>
    </lineage>
</organism>
<evidence type="ECO:0000259" key="9">
    <source>
        <dbReference type="PROSITE" id="PS51293"/>
    </source>
</evidence>
<feature type="compositionally biased region" description="Polar residues" evidence="7">
    <location>
        <begin position="77"/>
        <end position="86"/>
    </location>
</feature>
<keyword evidence="8" id="KW-0472">Membrane</keyword>
<evidence type="ECO:0000256" key="6">
    <source>
        <dbReference type="SAM" id="Coils"/>
    </source>
</evidence>
<dbReference type="SMART" id="SM00717">
    <property type="entry name" value="SANT"/>
    <property type="match status" value="2"/>
</dbReference>
<feature type="compositionally biased region" description="Low complexity" evidence="7">
    <location>
        <begin position="466"/>
        <end position="479"/>
    </location>
</feature>
<keyword evidence="1" id="KW-0479">Metal-binding</keyword>
<feature type="compositionally biased region" description="Low complexity" evidence="7">
    <location>
        <begin position="1476"/>
        <end position="1491"/>
    </location>
</feature>
<dbReference type="PANTHER" id="PTHR47340:SF1">
    <property type="entry name" value="DUPLICATED HOMEODOMAIN-LIKE SUPERFAMILY PROTEIN"/>
    <property type="match status" value="1"/>
</dbReference>
<keyword evidence="4" id="KW-0238">DNA-binding</keyword>
<dbReference type="InterPro" id="IPR001005">
    <property type="entry name" value="SANT/Myb"/>
</dbReference>
<sequence>MGGSTRKREQEGGTMNRNPRVSALESVEIWIIIWFGITGAIDAPLLLLNFMPPEPLPWDRKDFVFKDRKHDRIASNDALSGGNSTSRWRDPYHFPRASPRRPPPSYHRQNGSYYQLYDESNGHGCTPSRSDDGYRSSNGRYNGGRSSSRESRGSFRRSPYFDGYEPSHVTSQRSVAVPITSPPPLQSRDLHGGGDDQRSDRDRDRDRYRDKDNSLGSIDWKPLKWSRQSSISSSKSIRSDVEEAVNGSLEVSVPNLGKETPVRSPVSSPAPLEDGVPKKKPRLTWGQGLAKYEKQKVEGSSNSGKDQVSESSLRVMGIAGSTSPATPCSAACPSPGTENMPFSKVTNIDNDTDNHSQTSVVGLQNHWEELLTKLDELPPISTLASLLNDMLQPEDACTGDSSSNRNNCANKLPLFKADISKELERTECEIDSLENELKSFDRMERVILPVKITLAIKVDSSSLPCQQSDDGSVQVSSNSTPVNPSETAAVEEVLLPICSSGEPEIEAKWSHKDILRTASHNNSESTSSGDGGGMSLDFEERTVKENSSEHFSHLDAASSNANLDLNVGSNEKVENNLVALIMASNREAAKKCSHVFDAALCMAWQQSDIWGPDRMLSFRKNAMQVREKLALRKHQIKFKERILTLKFRAFHHLWKEDLRLLSVRKQRPKSQKRFELCSRSAQSSSQKHRSSIRSRFTLPAGNLTLVPTADIVDFTSRLLSDSLAKLHRQNLKMPALILDEKERSFSRFITKNNLIEDPLSFEKQRLMINPWTQEEKGVFMDMLATYGKDFAKISSFLTHKTTADCIEFYYKNHKSESFREVKKQLNLRKQRQCLSTNMYMVTSGKKWNRESNAASLDMLGTVSVAVAHNSSSGRSQQKYTGRSVIPSYHGSKVSRGTYHHHSFERPGKAEISRHEKEIAGIDVLAGYGSLSSEAVSSCVTSSVSPPEKMSSVIMDMPVTPEFTQAIEEEDTCSDEGCAGDSLDWIDEEKSIFIRALSSYGKDFAKISQCVGTKSRDQCRIFFSKARKCLSLDQIHPGSGNGGTPVSDANGRSDTDDACAAELDSAICSTQSCSRMDPDFMQSVTNTGVEGIIHDGNISSKAETDRSCKYGAGGFNQEEADGKVDRLESVPRVEEVEIEIKNLQSKVMEGIGDAVVKHGELVPSHDDAESGRGVGKVENDTSSSFSEDEKMKIQTTDEVQQGVISKLKSEVELQQVPMMSETVSGERQEKKVDTYNSSSVNFSFSVESTVKETDSYTASKSKVGPNRTFNFSTHEQSMPLDLLSQKRSQLLSAKERSYSAPLSTVMPEPSSIWSDGSFRVQSHSTLDFNDHVLKPHQGSASKDLCQQRQSRINLNQVHQSSHVLSGYPVQALNQKDSKREAIISSGKQTMHEGHLNRSLSSQLCRHFVPDIQNEKREGSVPSRPGVLFFDSKEDKSDSQLRPCSINPSQETEEQSTHRTGDVKLFGQILTNPHSHQKSNSSSQDIDSQPPSQKQKKPATVTISTSRTSSSSLFPPKAESISQSSLQEVPLQSYGYWDGSRIQTGFSSLPEQAVMLAAYQGSSAGTPFYPPAKDIGVASSSGAASANGAAKNYQQAYGQPEMQKRSRFELVSGFQQGGRPALARLGINGGSRSVLVGSNGVSDPVAALKIAKLYTGEVESWTRDVNSR</sequence>
<proteinExistence type="predicted"/>
<accession>A0A5P1E9M7</accession>
<dbReference type="OMA" id="HRVTPWR"/>
<feature type="region of interest" description="Disordered" evidence="7">
    <location>
        <begin position="252"/>
        <end position="287"/>
    </location>
</feature>
<keyword evidence="6" id="KW-0175">Coiled coil</keyword>
<dbReference type="FunFam" id="1.10.10.60:FF:000012">
    <property type="entry name" value="Metastasis-associated 1 family, member 3"/>
    <property type="match status" value="1"/>
</dbReference>
<evidence type="ECO:0000256" key="1">
    <source>
        <dbReference type="ARBA" id="ARBA00022723"/>
    </source>
</evidence>
<feature type="compositionally biased region" description="Low complexity" evidence="7">
    <location>
        <begin position="1498"/>
        <end position="1510"/>
    </location>
</feature>
<feature type="region of interest" description="Disordered" evidence="7">
    <location>
        <begin position="463"/>
        <end position="486"/>
    </location>
</feature>
<keyword evidence="2" id="KW-0863">Zinc-finger</keyword>
<keyword evidence="3" id="KW-0862">Zinc</keyword>
<evidence type="ECO:0000313" key="11">
    <source>
        <dbReference type="Proteomes" id="UP000243459"/>
    </source>
</evidence>
<evidence type="ECO:0000256" key="8">
    <source>
        <dbReference type="SAM" id="Phobius"/>
    </source>
</evidence>
<feature type="domain" description="SANT" evidence="9">
    <location>
        <begin position="979"/>
        <end position="1022"/>
    </location>
</feature>
<keyword evidence="11" id="KW-1185">Reference proteome</keyword>
<keyword evidence="8" id="KW-0812">Transmembrane</keyword>
<dbReference type="SUPFAM" id="SSF46689">
    <property type="entry name" value="Homeodomain-like"/>
    <property type="match status" value="2"/>
</dbReference>
<dbReference type="GO" id="GO:0008270">
    <property type="term" value="F:zinc ion binding"/>
    <property type="evidence" value="ECO:0007669"/>
    <property type="project" value="UniProtKB-KW"/>
</dbReference>
<keyword evidence="8" id="KW-1133">Transmembrane helix</keyword>
<feature type="region of interest" description="Disordered" evidence="7">
    <location>
        <begin position="75"/>
        <end position="219"/>
    </location>
</feature>
<reference evidence="11" key="1">
    <citation type="journal article" date="2017" name="Nat. Commun.">
        <title>The asparagus genome sheds light on the origin and evolution of a young Y chromosome.</title>
        <authorList>
            <person name="Harkess A."/>
            <person name="Zhou J."/>
            <person name="Xu C."/>
            <person name="Bowers J.E."/>
            <person name="Van der Hulst R."/>
            <person name="Ayyampalayam S."/>
            <person name="Mercati F."/>
            <person name="Riccardi P."/>
            <person name="McKain M.R."/>
            <person name="Kakrana A."/>
            <person name="Tang H."/>
            <person name="Ray J."/>
            <person name="Groenendijk J."/>
            <person name="Arikit S."/>
            <person name="Mathioni S.M."/>
            <person name="Nakano M."/>
            <person name="Shan H."/>
            <person name="Telgmann-Rauber A."/>
            <person name="Kanno A."/>
            <person name="Yue Z."/>
            <person name="Chen H."/>
            <person name="Li W."/>
            <person name="Chen Y."/>
            <person name="Xu X."/>
            <person name="Zhang Y."/>
            <person name="Luo S."/>
            <person name="Chen H."/>
            <person name="Gao J."/>
            <person name="Mao Z."/>
            <person name="Pires J.C."/>
            <person name="Luo M."/>
            <person name="Kudrna D."/>
            <person name="Wing R.A."/>
            <person name="Meyers B.C."/>
            <person name="Yi K."/>
            <person name="Kong H."/>
            <person name="Lavrijsen P."/>
            <person name="Sunseri F."/>
            <person name="Falavigna A."/>
            <person name="Ye Y."/>
            <person name="Leebens-Mack J.H."/>
            <person name="Chen G."/>
        </authorList>
    </citation>
    <scope>NUCLEOTIDE SEQUENCE [LARGE SCALE GENOMIC DNA]</scope>
    <source>
        <strain evidence="11">cv. DH0086</strain>
    </source>
</reference>
<feature type="region of interest" description="Disordered" evidence="7">
    <location>
        <begin position="1470"/>
        <end position="1523"/>
    </location>
</feature>
<feature type="domain" description="SANT" evidence="9">
    <location>
        <begin position="766"/>
        <end position="817"/>
    </location>
</feature>